<dbReference type="EMBL" id="CM026432">
    <property type="protein sequence ID" value="KAG0556700.1"/>
    <property type="molecule type" value="Genomic_DNA"/>
</dbReference>
<keyword evidence="1" id="KW-0812">Transmembrane</keyword>
<keyword evidence="1" id="KW-0472">Membrane</keyword>
<evidence type="ECO:0000313" key="2">
    <source>
        <dbReference type="EMBL" id="KAG0556700.1"/>
    </source>
</evidence>
<protein>
    <submittedName>
        <fullName evidence="2">Uncharacterized protein</fullName>
    </submittedName>
</protein>
<gene>
    <name evidence="2" type="ORF">KC19_11G072700</name>
</gene>
<feature type="transmembrane region" description="Helical" evidence="1">
    <location>
        <begin position="14"/>
        <end position="30"/>
    </location>
</feature>
<keyword evidence="3" id="KW-1185">Reference proteome</keyword>
<accession>A0A8T0GCF9</accession>
<keyword evidence="1" id="KW-1133">Transmembrane helix</keyword>
<sequence>MCYLKDMGHWGPEISIMCTSVFFPSFFFAVRQEVMVQVAKNIVDVLGEEAPYFRNSVTNLMWELRMHMLYAGQGLEPGNL</sequence>
<proteinExistence type="predicted"/>
<dbReference type="AlphaFoldDB" id="A0A8T0GCF9"/>
<evidence type="ECO:0000256" key="1">
    <source>
        <dbReference type="SAM" id="Phobius"/>
    </source>
</evidence>
<dbReference type="Proteomes" id="UP000822688">
    <property type="component" value="Chromosome 11"/>
</dbReference>
<comment type="caution">
    <text evidence="2">The sequence shown here is derived from an EMBL/GenBank/DDBJ whole genome shotgun (WGS) entry which is preliminary data.</text>
</comment>
<name>A0A8T0GCF9_CERPU</name>
<reference evidence="2 3" key="1">
    <citation type="submission" date="2020-06" db="EMBL/GenBank/DDBJ databases">
        <title>WGS assembly of Ceratodon purpureus strain R40.</title>
        <authorList>
            <person name="Carey S.B."/>
            <person name="Jenkins J."/>
            <person name="Shu S."/>
            <person name="Lovell J.T."/>
            <person name="Sreedasyam A."/>
            <person name="Maumus F."/>
            <person name="Tiley G.P."/>
            <person name="Fernandez-Pozo N."/>
            <person name="Barry K."/>
            <person name="Chen C."/>
            <person name="Wang M."/>
            <person name="Lipzen A."/>
            <person name="Daum C."/>
            <person name="Saski C.A."/>
            <person name="Payton A.C."/>
            <person name="Mcbreen J.C."/>
            <person name="Conrad R.E."/>
            <person name="Kollar L.M."/>
            <person name="Olsson S."/>
            <person name="Huttunen S."/>
            <person name="Landis J.B."/>
            <person name="Wickett N.J."/>
            <person name="Johnson M.G."/>
            <person name="Rensing S.A."/>
            <person name="Grimwood J."/>
            <person name="Schmutz J."/>
            <person name="Mcdaniel S.F."/>
        </authorList>
    </citation>
    <scope>NUCLEOTIDE SEQUENCE [LARGE SCALE GENOMIC DNA]</scope>
    <source>
        <strain evidence="2 3">R40</strain>
    </source>
</reference>
<evidence type="ECO:0000313" key="3">
    <source>
        <dbReference type="Proteomes" id="UP000822688"/>
    </source>
</evidence>
<organism evidence="2 3">
    <name type="scientific">Ceratodon purpureus</name>
    <name type="common">Fire moss</name>
    <name type="synonym">Dicranum purpureum</name>
    <dbReference type="NCBI Taxonomy" id="3225"/>
    <lineage>
        <taxon>Eukaryota</taxon>
        <taxon>Viridiplantae</taxon>
        <taxon>Streptophyta</taxon>
        <taxon>Embryophyta</taxon>
        <taxon>Bryophyta</taxon>
        <taxon>Bryophytina</taxon>
        <taxon>Bryopsida</taxon>
        <taxon>Dicranidae</taxon>
        <taxon>Pseudoditrichales</taxon>
        <taxon>Ditrichaceae</taxon>
        <taxon>Ceratodon</taxon>
    </lineage>
</organism>